<evidence type="ECO:0000256" key="11">
    <source>
        <dbReference type="ARBA" id="ARBA00033067"/>
    </source>
</evidence>
<accession>A0ABP7RW91</accession>
<evidence type="ECO:0000256" key="9">
    <source>
        <dbReference type="ARBA" id="ARBA00023235"/>
    </source>
</evidence>
<dbReference type="SUPFAM" id="SSF51735">
    <property type="entry name" value="NAD(P)-binding Rossmann-fold domains"/>
    <property type="match status" value="1"/>
</dbReference>
<feature type="domain" description="NAD-dependent epimerase/dehydratase" evidence="12">
    <location>
        <begin position="3"/>
        <end position="212"/>
    </location>
</feature>
<dbReference type="Pfam" id="PF01370">
    <property type="entry name" value="Epimerase"/>
    <property type="match status" value="1"/>
</dbReference>
<evidence type="ECO:0000256" key="8">
    <source>
        <dbReference type="ARBA" id="ARBA00023144"/>
    </source>
</evidence>
<dbReference type="InterPro" id="IPR036291">
    <property type="entry name" value="NAD(P)-bd_dom_sf"/>
</dbReference>
<evidence type="ECO:0000313" key="13">
    <source>
        <dbReference type="EMBL" id="GAA4002939.1"/>
    </source>
</evidence>
<evidence type="ECO:0000256" key="7">
    <source>
        <dbReference type="ARBA" id="ARBA00023027"/>
    </source>
</evidence>
<keyword evidence="7" id="KW-0520">NAD</keyword>
<dbReference type="RefSeq" id="WP_344873926.1">
    <property type="nucleotide sequence ID" value="NZ_BAABAL010000006.1"/>
</dbReference>
<gene>
    <name evidence="13" type="ORF">GCM10022247_24770</name>
</gene>
<keyword evidence="14" id="KW-1185">Reference proteome</keyword>
<dbReference type="EC" id="5.1.3.2" evidence="5"/>
<evidence type="ECO:0000256" key="1">
    <source>
        <dbReference type="ARBA" id="ARBA00000083"/>
    </source>
</evidence>
<dbReference type="EMBL" id="BAABAL010000006">
    <property type="protein sequence ID" value="GAA4002939.1"/>
    <property type="molecule type" value="Genomic_DNA"/>
</dbReference>
<evidence type="ECO:0000256" key="10">
    <source>
        <dbReference type="ARBA" id="ARBA00031367"/>
    </source>
</evidence>
<evidence type="ECO:0000256" key="3">
    <source>
        <dbReference type="ARBA" id="ARBA00004947"/>
    </source>
</evidence>
<keyword evidence="8" id="KW-0299">Galactose metabolism</keyword>
<dbReference type="PANTHER" id="PTHR43725">
    <property type="entry name" value="UDP-GLUCOSE 4-EPIMERASE"/>
    <property type="match status" value="1"/>
</dbReference>
<sequence>MRVLVLGGTKFLSKAVATELVRRGHDVLCAARGASGEVPAGAKLIRVDRNDPEGFAPLAGEHFDSVIDVATMSLTWVNEALEALAANAGHWTFVSSISVYADHGPLGQDTSAKTLEPLLETTDARTPADNPAAYGRIKVASENRVLEALGERAFIPRPGLITGHEDWSDRFGYWPARFYQGGRAVVPDSPEQPAQYVDVLDLANWLVDASEQRLGGVFDAIGPITPLPEMIAEIAEVAGQDIELVPLAEAKLAEAGVNPWAGARSLPLWVPGNHGMLAHDPKPAADAGLRHRSLGDATRAALENELSLGLERERRSGLTHEEEAELLLLS</sequence>
<evidence type="ECO:0000256" key="2">
    <source>
        <dbReference type="ARBA" id="ARBA00001911"/>
    </source>
</evidence>
<evidence type="ECO:0000259" key="12">
    <source>
        <dbReference type="Pfam" id="PF01370"/>
    </source>
</evidence>
<dbReference type="InterPro" id="IPR001509">
    <property type="entry name" value="Epimerase_deHydtase"/>
</dbReference>
<proteinExistence type="inferred from homology"/>
<keyword evidence="8" id="KW-0119">Carbohydrate metabolism</keyword>
<comment type="similarity">
    <text evidence="4">Belongs to the NAD(P)-dependent epimerase/dehydratase family.</text>
</comment>
<comment type="catalytic activity">
    <reaction evidence="1">
        <text>UDP-alpha-D-glucose = UDP-alpha-D-galactose</text>
        <dbReference type="Rhea" id="RHEA:22168"/>
        <dbReference type="ChEBI" id="CHEBI:58885"/>
        <dbReference type="ChEBI" id="CHEBI:66914"/>
        <dbReference type="EC" id="5.1.3.2"/>
    </reaction>
</comment>
<keyword evidence="9" id="KW-0413">Isomerase</keyword>
<dbReference type="Gene3D" id="3.40.50.720">
    <property type="entry name" value="NAD(P)-binding Rossmann-like Domain"/>
    <property type="match status" value="1"/>
</dbReference>
<evidence type="ECO:0000256" key="6">
    <source>
        <dbReference type="ARBA" id="ARBA00018569"/>
    </source>
</evidence>
<name>A0ABP7RW91_9PSEU</name>
<evidence type="ECO:0000256" key="5">
    <source>
        <dbReference type="ARBA" id="ARBA00013189"/>
    </source>
</evidence>
<comment type="cofactor">
    <cofactor evidence="2">
        <name>NAD(+)</name>
        <dbReference type="ChEBI" id="CHEBI:57540"/>
    </cofactor>
</comment>
<evidence type="ECO:0000256" key="4">
    <source>
        <dbReference type="ARBA" id="ARBA00007637"/>
    </source>
</evidence>
<dbReference type="PANTHER" id="PTHR43725:SF47">
    <property type="entry name" value="UDP-GLUCOSE 4-EPIMERASE"/>
    <property type="match status" value="1"/>
</dbReference>
<reference evidence="14" key="1">
    <citation type="journal article" date="2019" name="Int. J. Syst. Evol. Microbiol.">
        <title>The Global Catalogue of Microorganisms (GCM) 10K type strain sequencing project: providing services to taxonomists for standard genome sequencing and annotation.</title>
        <authorList>
            <consortium name="The Broad Institute Genomics Platform"/>
            <consortium name="The Broad Institute Genome Sequencing Center for Infectious Disease"/>
            <person name="Wu L."/>
            <person name="Ma J."/>
        </authorList>
    </citation>
    <scope>NUCLEOTIDE SEQUENCE [LARGE SCALE GENOMIC DNA]</scope>
    <source>
        <strain evidence="14">JCM 17342</strain>
    </source>
</reference>
<evidence type="ECO:0000313" key="14">
    <source>
        <dbReference type="Proteomes" id="UP001501747"/>
    </source>
</evidence>
<dbReference type="Proteomes" id="UP001501747">
    <property type="component" value="Unassembled WGS sequence"/>
</dbReference>
<protein>
    <recommendedName>
        <fullName evidence="6">UDP-glucose 4-epimerase</fullName>
        <ecNumber evidence="5">5.1.3.2</ecNumber>
    </recommendedName>
    <alternativeName>
        <fullName evidence="11">Galactowaldenase</fullName>
    </alternativeName>
    <alternativeName>
        <fullName evidence="10">UDP-galactose 4-epimerase</fullName>
    </alternativeName>
</protein>
<organism evidence="13 14">
    <name type="scientific">Allokutzneria multivorans</name>
    <dbReference type="NCBI Taxonomy" id="1142134"/>
    <lineage>
        <taxon>Bacteria</taxon>
        <taxon>Bacillati</taxon>
        <taxon>Actinomycetota</taxon>
        <taxon>Actinomycetes</taxon>
        <taxon>Pseudonocardiales</taxon>
        <taxon>Pseudonocardiaceae</taxon>
        <taxon>Allokutzneria</taxon>
    </lineage>
</organism>
<comment type="pathway">
    <text evidence="3">Carbohydrate metabolism; galactose metabolism.</text>
</comment>
<comment type="caution">
    <text evidence="13">The sequence shown here is derived from an EMBL/GenBank/DDBJ whole genome shotgun (WGS) entry which is preliminary data.</text>
</comment>